<dbReference type="EMBL" id="JAVDVX010000001">
    <property type="protein sequence ID" value="MDR7088845.1"/>
    <property type="molecule type" value="Genomic_DNA"/>
</dbReference>
<evidence type="ECO:0000313" key="2">
    <source>
        <dbReference type="Proteomes" id="UP001253595"/>
    </source>
</evidence>
<gene>
    <name evidence="1" type="ORF">J2X05_000848</name>
</gene>
<reference evidence="1 2" key="1">
    <citation type="submission" date="2023-07" db="EMBL/GenBank/DDBJ databases">
        <title>Sorghum-associated microbial communities from plants grown in Nebraska, USA.</title>
        <authorList>
            <person name="Schachtman D."/>
        </authorList>
    </citation>
    <scope>NUCLEOTIDE SEQUENCE [LARGE SCALE GENOMIC DNA]</scope>
    <source>
        <strain evidence="1 2">BE190</strain>
    </source>
</reference>
<dbReference type="Proteomes" id="UP001253595">
    <property type="component" value="Unassembled WGS sequence"/>
</dbReference>
<sequence>MLISGIVATASLVAVLVLLFVGGLALAAVDKHFDAGRKH</sequence>
<name>A0ABU1UUH7_9GAMM</name>
<comment type="caution">
    <text evidence="1">The sequence shown here is derived from an EMBL/GenBank/DDBJ whole genome shotgun (WGS) entry which is preliminary data.</text>
</comment>
<organism evidence="1 2">
    <name type="scientific">Cellvibrio fibrivorans</name>
    <dbReference type="NCBI Taxonomy" id="126350"/>
    <lineage>
        <taxon>Bacteria</taxon>
        <taxon>Pseudomonadati</taxon>
        <taxon>Pseudomonadota</taxon>
        <taxon>Gammaproteobacteria</taxon>
        <taxon>Cellvibrionales</taxon>
        <taxon>Cellvibrionaceae</taxon>
        <taxon>Cellvibrio</taxon>
    </lineage>
</organism>
<accession>A0ABU1UUH7</accession>
<protein>
    <submittedName>
        <fullName evidence="1">Uncharacterized protein</fullName>
    </submittedName>
</protein>
<evidence type="ECO:0000313" key="1">
    <source>
        <dbReference type="EMBL" id="MDR7088845.1"/>
    </source>
</evidence>
<keyword evidence="2" id="KW-1185">Reference proteome</keyword>
<proteinExistence type="predicted"/>